<dbReference type="Proteomes" id="UP000305921">
    <property type="component" value="Unassembled WGS sequence"/>
</dbReference>
<dbReference type="OrthoDB" id="4144896at2"/>
<keyword evidence="2" id="KW-1185">Reference proteome</keyword>
<dbReference type="AlphaFoldDB" id="A0A5R9DUM9"/>
<reference evidence="1 2" key="1">
    <citation type="submission" date="2019-05" db="EMBL/GenBank/DDBJ databases">
        <title>Streptomyces marianii sp. nov., a novel marine actinomycete from southern coast of India.</title>
        <authorList>
            <person name="Iniyan A.M."/>
            <person name="Wink J."/>
            <person name="Ramprasad E."/>
            <person name="Ramana C.V."/>
            <person name="Bunk B."/>
            <person name="Sproer C."/>
            <person name="Joseph F.-J.R.S."/>
            <person name="Vincent S.G.P."/>
        </authorList>
    </citation>
    <scope>NUCLEOTIDE SEQUENCE [LARGE SCALE GENOMIC DNA]</scope>
    <source>
        <strain evidence="1 2">ICN19</strain>
    </source>
</reference>
<evidence type="ECO:0008006" key="3">
    <source>
        <dbReference type="Google" id="ProtNLM"/>
    </source>
</evidence>
<comment type="caution">
    <text evidence="1">The sequence shown here is derived from an EMBL/GenBank/DDBJ whole genome shotgun (WGS) entry which is preliminary data.</text>
</comment>
<protein>
    <recommendedName>
        <fullName evidence="3">IrrE N-terminal-like domain-containing protein</fullName>
    </recommendedName>
</protein>
<gene>
    <name evidence="1" type="ORF">FEF34_39030</name>
</gene>
<organism evidence="1 2">
    <name type="scientific">Streptomyces marianii</name>
    <dbReference type="NCBI Taxonomy" id="1817406"/>
    <lineage>
        <taxon>Bacteria</taxon>
        <taxon>Bacillati</taxon>
        <taxon>Actinomycetota</taxon>
        <taxon>Actinomycetes</taxon>
        <taxon>Kitasatosporales</taxon>
        <taxon>Streptomycetaceae</taxon>
        <taxon>Streptomyces</taxon>
    </lineage>
</organism>
<name>A0A5R9DUM9_9ACTN</name>
<evidence type="ECO:0000313" key="1">
    <source>
        <dbReference type="EMBL" id="TLQ39491.1"/>
    </source>
</evidence>
<evidence type="ECO:0000313" key="2">
    <source>
        <dbReference type="Proteomes" id="UP000305921"/>
    </source>
</evidence>
<sequence>MEQLTGREIRLMPFTPDVSDPDSLEPVAACGAWLATATTDYLFYDEGVSPAYAEVVAGHEFAHMLRHRDSKESLDLSSLSGLITDIDPATAQLILGRTRFTEPDEFEAEMIGSLLQEHVRRSRAAAARAPEADDPIARTLLR</sequence>
<proteinExistence type="predicted"/>
<dbReference type="EMBL" id="VAWE01000002">
    <property type="protein sequence ID" value="TLQ39491.1"/>
    <property type="molecule type" value="Genomic_DNA"/>
</dbReference>
<accession>A0A5R9DUM9</accession>